<gene>
    <name evidence="2" type="ORF">CIJ84_00620</name>
</gene>
<dbReference type="AlphaFoldDB" id="A0AB37KAA5"/>
<protein>
    <submittedName>
        <fullName evidence="2">Uncharacterized protein</fullName>
    </submittedName>
</protein>
<evidence type="ECO:0000313" key="2">
    <source>
        <dbReference type="EMBL" id="RGB18938.1"/>
    </source>
</evidence>
<dbReference type="EMBL" id="NVYQ01000011">
    <property type="protein sequence ID" value="RGB18938.1"/>
    <property type="molecule type" value="Genomic_DNA"/>
</dbReference>
<proteinExistence type="predicted"/>
<dbReference type="Pfam" id="PF09676">
    <property type="entry name" value="TraV"/>
    <property type="match status" value="1"/>
</dbReference>
<dbReference type="PROSITE" id="PS51257">
    <property type="entry name" value="PROKAR_LIPOPROTEIN"/>
    <property type="match status" value="1"/>
</dbReference>
<feature type="region of interest" description="Disordered" evidence="1">
    <location>
        <begin position="159"/>
        <end position="201"/>
    </location>
</feature>
<dbReference type="InterPro" id="IPR014118">
    <property type="entry name" value="T4SS_TraV"/>
</dbReference>
<dbReference type="Proteomes" id="UP000260504">
    <property type="component" value="Unassembled WGS sequence"/>
</dbReference>
<evidence type="ECO:0000313" key="3">
    <source>
        <dbReference type="Proteomes" id="UP000260504"/>
    </source>
</evidence>
<accession>A0AB37KAA5</accession>
<name>A0AB37KAA5_NEIME</name>
<feature type="compositionally biased region" description="Polar residues" evidence="1">
    <location>
        <begin position="188"/>
        <end position="201"/>
    </location>
</feature>
<evidence type="ECO:0000256" key="1">
    <source>
        <dbReference type="SAM" id="MobiDB-lite"/>
    </source>
</evidence>
<sequence length="201" mass="21936">MVKWSGSRMMRLKALSITAAILILSGCSTLTMSGIGGSEKFRCSNAWNSDDPYCESISSNYKASVAGVLKDGMKRQVGQPYTDQSVRTLMLTQAYSSGTPVRSQSEIARIWVAPYLDTDGDLNDQSFTYVVLNQGDWLIAHNQQQIIDEYRPIRLLGNGAKTSDSTVDPSSTNSNNTNDRIPDVGVNLNLQETSGIPGTTR</sequence>
<reference evidence="2 3" key="1">
    <citation type="submission" date="2017-08" db="EMBL/GenBank/DDBJ databases">
        <title>Meningococcal Conjunctivitis and Endemic Carriage at a Military Recruit Training Center.</title>
        <authorList>
            <person name="Bobb A.J."/>
            <person name="Galac M.R."/>
            <person name="Snesrud E."/>
            <person name="Clagett C.D."/>
        </authorList>
    </citation>
    <scope>NUCLEOTIDE SEQUENCE [LARGE SCALE GENOMIC DNA]</scope>
    <source>
        <strain evidence="2 3">MRSN431200</strain>
    </source>
</reference>
<feature type="compositionally biased region" description="Low complexity" evidence="1">
    <location>
        <begin position="162"/>
        <end position="179"/>
    </location>
</feature>
<organism evidence="2 3">
    <name type="scientific">Neisseria meningitidis</name>
    <dbReference type="NCBI Taxonomy" id="487"/>
    <lineage>
        <taxon>Bacteria</taxon>
        <taxon>Pseudomonadati</taxon>
        <taxon>Pseudomonadota</taxon>
        <taxon>Betaproteobacteria</taxon>
        <taxon>Neisseriales</taxon>
        <taxon>Neisseriaceae</taxon>
        <taxon>Neisseria</taxon>
    </lineage>
</organism>
<comment type="caution">
    <text evidence="2">The sequence shown here is derived from an EMBL/GenBank/DDBJ whole genome shotgun (WGS) entry which is preliminary data.</text>
</comment>